<feature type="binding site" evidence="7">
    <location>
        <position position="123"/>
    </location>
    <ligand>
        <name>phosphoenolpyruvate</name>
        <dbReference type="ChEBI" id="CHEBI:58702"/>
    </ligand>
</feature>
<feature type="binding site" evidence="7">
    <location>
        <position position="170"/>
    </location>
    <ligand>
        <name>3-phosphoshikimate</name>
        <dbReference type="ChEBI" id="CHEBI:145989"/>
    </ligand>
</feature>
<dbReference type="PIRSF" id="PIRSF000505">
    <property type="entry name" value="EPSPS"/>
    <property type="match status" value="1"/>
</dbReference>
<evidence type="ECO:0000256" key="2">
    <source>
        <dbReference type="ARBA" id="ARBA00009948"/>
    </source>
</evidence>
<keyword evidence="3 7" id="KW-0028">Amino-acid biosynthesis</keyword>
<feature type="binding site" evidence="7">
    <location>
        <position position="22"/>
    </location>
    <ligand>
        <name>3-phosphoshikimate</name>
        <dbReference type="ChEBI" id="CHEBI:145989"/>
    </ligand>
</feature>
<comment type="pathway">
    <text evidence="1 7">Metabolic intermediate biosynthesis; chorismate biosynthesis; chorismate from D-erythrose 4-phosphate and phosphoenolpyruvate: step 6/7.</text>
</comment>
<sequence>MTTLRIEPRSLTGTLRVPSSKSMGHRALVCAALAQGSSQVEGVSVSRDILATCDCLRQLGAVITSREETGGRTAFTVEGTRPHQVGTEMDCGESGSTLRFLIPLAALTGDAFTFQGSGKLGSRPLEPYEVIFRQQGLVFRKGSARDNFPLTVQGPLRPGHFTLPGDVSSQFISGLLFALPLLEGESTLEITGKLESQSYIALTLSALQKYGITIEHENYRRYRIPGNQQYQPREGAVEGDYSQAAFWLTAGMLGRTISLLGMDPDSLQGDKAIIPILQKMGGQVVFEGDRLVSRPGTPIGTTIDAADCPDIIPVLTVAAALSQGHTEIIHAERLRLKECDRLKAMATELNKLGARITEKPDGLSIDGVEELSGGTVDCWNDHRIAMSLAVASILCREPLTLMGAECVSKSYPEFWQDFKTLGGQYEQCNG</sequence>
<dbReference type="GO" id="GO:0009073">
    <property type="term" value="P:aromatic amino acid family biosynthetic process"/>
    <property type="evidence" value="ECO:0007669"/>
    <property type="project" value="UniProtKB-KW"/>
</dbReference>
<feature type="binding site" evidence="7">
    <location>
        <position position="170"/>
    </location>
    <ligand>
        <name>phosphoenolpyruvate</name>
        <dbReference type="ChEBI" id="CHEBI:58702"/>
    </ligand>
</feature>
<feature type="binding site" evidence="7">
    <location>
        <position position="168"/>
    </location>
    <ligand>
        <name>3-phosphoshikimate</name>
        <dbReference type="ChEBI" id="CHEBI:145989"/>
    </ligand>
</feature>
<dbReference type="EC" id="2.5.1.19" evidence="7"/>
<dbReference type="Gene3D" id="3.65.10.10">
    <property type="entry name" value="Enolpyruvate transferase domain"/>
    <property type="match status" value="2"/>
</dbReference>
<feature type="binding site" evidence="7">
    <location>
        <position position="337"/>
    </location>
    <ligand>
        <name>3-phosphoshikimate</name>
        <dbReference type="ChEBI" id="CHEBI:145989"/>
    </ligand>
</feature>
<feature type="binding site" evidence="7">
    <location>
        <position position="26"/>
    </location>
    <ligand>
        <name>3-phosphoshikimate</name>
        <dbReference type="ChEBI" id="CHEBI:145989"/>
    </ligand>
</feature>
<dbReference type="InterPro" id="IPR023193">
    <property type="entry name" value="EPSP_synthase_CS"/>
</dbReference>
<evidence type="ECO:0000256" key="4">
    <source>
        <dbReference type="ARBA" id="ARBA00022679"/>
    </source>
</evidence>
<comment type="subcellular location">
    <subcellularLocation>
        <location evidence="7">Cytoplasm</location>
    </subcellularLocation>
</comment>
<comment type="caution">
    <text evidence="9">The sequence shown here is derived from an EMBL/GenBank/DDBJ whole genome shotgun (WGS) entry which is preliminary data.</text>
</comment>
<dbReference type="GO" id="GO:0005737">
    <property type="term" value="C:cytoplasm"/>
    <property type="evidence" value="ECO:0007669"/>
    <property type="project" value="UniProtKB-SubCell"/>
</dbReference>
<feature type="binding site" evidence="7">
    <location>
        <position position="95"/>
    </location>
    <ligand>
        <name>phosphoenolpyruvate</name>
        <dbReference type="ChEBI" id="CHEBI:58702"/>
    </ligand>
</feature>
<dbReference type="PANTHER" id="PTHR21090:SF5">
    <property type="entry name" value="PENTAFUNCTIONAL AROM POLYPEPTIDE"/>
    <property type="match status" value="1"/>
</dbReference>
<feature type="binding site" evidence="7">
    <location>
        <position position="169"/>
    </location>
    <ligand>
        <name>3-phosphoshikimate</name>
        <dbReference type="ChEBI" id="CHEBI:145989"/>
    </ligand>
</feature>
<feature type="binding site" evidence="7">
    <location>
        <position position="310"/>
    </location>
    <ligand>
        <name>3-phosphoshikimate</name>
        <dbReference type="ChEBI" id="CHEBI:145989"/>
    </ligand>
</feature>
<feature type="binding site" evidence="7">
    <location>
        <position position="383"/>
    </location>
    <ligand>
        <name>phosphoenolpyruvate</name>
        <dbReference type="ChEBI" id="CHEBI:58702"/>
    </ligand>
</feature>
<feature type="binding site" evidence="7">
    <location>
        <position position="409"/>
    </location>
    <ligand>
        <name>phosphoenolpyruvate</name>
        <dbReference type="ChEBI" id="CHEBI:58702"/>
    </ligand>
</feature>
<comment type="function">
    <text evidence="7">Catalyzes the transfer of the enolpyruvyl moiety of phosphoenolpyruvate (PEP) to the 5-hydroxyl of shikimate-3-phosphate (S3P) to produce enolpyruvyl shikimate-3-phosphate and inorganic phosphate.</text>
</comment>
<keyword evidence="5 7" id="KW-0057">Aromatic amino acid biosynthesis</keyword>
<dbReference type="HAMAP" id="MF_00210">
    <property type="entry name" value="EPSP_synth"/>
    <property type="match status" value="1"/>
</dbReference>
<dbReference type="Proteomes" id="UP000182379">
    <property type="component" value="Unassembled WGS sequence"/>
</dbReference>
<organism evidence="9 10">
    <name type="scientific">Acidaminococcus fermentans</name>
    <dbReference type="NCBI Taxonomy" id="905"/>
    <lineage>
        <taxon>Bacteria</taxon>
        <taxon>Bacillati</taxon>
        <taxon>Bacillota</taxon>
        <taxon>Negativicutes</taxon>
        <taxon>Acidaminococcales</taxon>
        <taxon>Acidaminococcaceae</taxon>
        <taxon>Acidaminococcus</taxon>
    </lineage>
</organism>
<keyword evidence="7" id="KW-0963">Cytoplasm</keyword>
<evidence type="ECO:0000256" key="6">
    <source>
        <dbReference type="ARBA" id="ARBA00044633"/>
    </source>
</evidence>
<comment type="catalytic activity">
    <reaction evidence="6">
        <text>3-phosphoshikimate + phosphoenolpyruvate = 5-O-(1-carboxyvinyl)-3-phosphoshikimate + phosphate</text>
        <dbReference type="Rhea" id="RHEA:21256"/>
        <dbReference type="ChEBI" id="CHEBI:43474"/>
        <dbReference type="ChEBI" id="CHEBI:57701"/>
        <dbReference type="ChEBI" id="CHEBI:58702"/>
        <dbReference type="ChEBI" id="CHEBI:145989"/>
        <dbReference type="EC" id="2.5.1.19"/>
    </reaction>
    <physiologicalReaction direction="left-to-right" evidence="6">
        <dbReference type="Rhea" id="RHEA:21257"/>
    </physiologicalReaction>
</comment>
<evidence type="ECO:0000313" key="9">
    <source>
        <dbReference type="EMBL" id="SDX14191.1"/>
    </source>
</evidence>
<comment type="subunit">
    <text evidence="7">Monomer.</text>
</comment>
<dbReference type="AlphaFoldDB" id="A0A1H2Z9Z5"/>
<evidence type="ECO:0000256" key="7">
    <source>
        <dbReference type="HAMAP-Rule" id="MF_00210"/>
    </source>
</evidence>
<evidence type="ECO:0000256" key="5">
    <source>
        <dbReference type="ARBA" id="ARBA00023141"/>
    </source>
</evidence>
<evidence type="ECO:0000256" key="1">
    <source>
        <dbReference type="ARBA" id="ARBA00004811"/>
    </source>
</evidence>
<evidence type="ECO:0000259" key="8">
    <source>
        <dbReference type="Pfam" id="PF00275"/>
    </source>
</evidence>
<dbReference type="InterPro" id="IPR006264">
    <property type="entry name" value="EPSP_synthase"/>
</dbReference>
<dbReference type="CDD" id="cd01556">
    <property type="entry name" value="EPSP_synthase"/>
    <property type="match status" value="1"/>
</dbReference>
<dbReference type="EMBL" id="FNOP01000014">
    <property type="protein sequence ID" value="SDX14191.1"/>
    <property type="molecule type" value="Genomic_DNA"/>
</dbReference>
<proteinExistence type="inferred from homology"/>
<dbReference type="OMA" id="YEDHRMA"/>
<dbReference type="UniPathway" id="UPA00053">
    <property type="reaction ID" value="UER00089"/>
</dbReference>
<keyword evidence="4 7" id="KW-0808">Transferase</keyword>
<feature type="active site" description="Proton acceptor" evidence="7">
    <location>
        <position position="310"/>
    </location>
</feature>
<feature type="binding site" evidence="7">
    <location>
        <position position="21"/>
    </location>
    <ligand>
        <name>phosphoenolpyruvate</name>
        <dbReference type="ChEBI" id="CHEBI:58702"/>
    </ligand>
</feature>
<dbReference type="GO" id="GO:0009423">
    <property type="term" value="P:chorismate biosynthetic process"/>
    <property type="evidence" value="ECO:0007669"/>
    <property type="project" value="UniProtKB-UniRule"/>
</dbReference>
<gene>
    <name evidence="7" type="primary">aroA</name>
    <name evidence="9" type="ORF">SAMN05216495_11410</name>
</gene>
<accession>A0A1H2Z9Z5</accession>
<dbReference type="InterPro" id="IPR013792">
    <property type="entry name" value="RNA3'P_cycl/enolpyr_Trfase_a/b"/>
</dbReference>
<dbReference type="GO" id="GO:0008652">
    <property type="term" value="P:amino acid biosynthetic process"/>
    <property type="evidence" value="ECO:0007669"/>
    <property type="project" value="UniProtKB-KW"/>
</dbReference>
<feature type="domain" description="Enolpyruvate transferase" evidence="8">
    <location>
        <begin position="8"/>
        <end position="417"/>
    </location>
</feature>
<dbReference type="InterPro" id="IPR001986">
    <property type="entry name" value="Enolpyruvate_Tfrase_dom"/>
</dbReference>
<comment type="caution">
    <text evidence="7">Lacks conserved residue(s) required for the propagation of feature annotation.</text>
</comment>
<dbReference type="GO" id="GO:0003866">
    <property type="term" value="F:3-phosphoshikimate 1-carboxyvinyltransferase activity"/>
    <property type="evidence" value="ECO:0007669"/>
    <property type="project" value="UniProtKB-UniRule"/>
</dbReference>
<dbReference type="PROSITE" id="PS00885">
    <property type="entry name" value="EPSP_SYNTHASE_2"/>
    <property type="match status" value="1"/>
</dbReference>
<name>A0A1H2Z9Z5_ACIFE</name>
<feature type="binding site" evidence="7">
    <location>
        <position position="196"/>
    </location>
    <ligand>
        <name>3-phosphoshikimate</name>
        <dbReference type="ChEBI" id="CHEBI:145989"/>
    </ligand>
</feature>
<dbReference type="GeneID" id="78335301"/>
<reference evidence="9 10" key="1">
    <citation type="submission" date="2016-10" db="EMBL/GenBank/DDBJ databases">
        <authorList>
            <person name="Varghese N."/>
            <person name="Submissions S."/>
        </authorList>
    </citation>
    <scope>NUCLEOTIDE SEQUENCE [LARGE SCALE GENOMIC DNA]</scope>
    <source>
        <strain evidence="9 10">WCC6</strain>
    </source>
</reference>
<dbReference type="NCBIfam" id="TIGR01356">
    <property type="entry name" value="aroA"/>
    <property type="match status" value="1"/>
</dbReference>
<evidence type="ECO:0000313" key="10">
    <source>
        <dbReference type="Proteomes" id="UP000182379"/>
    </source>
</evidence>
<feature type="binding site" evidence="7">
    <location>
        <position position="341"/>
    </location>
    <ligand>
        <name>phosphoenolpyruvate</name>
        <dbReference type="ChEBI" id="CHEBI:58702"/>
    </ligand>
</feature>
<feature type="binding site" evidence="7">
    <location>
        <position position="21"/>
    </location>
    <ligand>
        <name>3-phosphoshikimate</name>
        <dbReference type="ChEBI" id="CHEBI:145989"/>
    </ligand>
</feature>
<dbReference type="PANTHER" id="PTHR21090">
    <property type="entry name" value="AROM/DEHYDROQUINATE SYNTHASE"/>
    <property type="match status" value="1"/>
</dbReference>
<dbReference type="InterPro" id="IPR036968">
    <property type="entry name" value="Enolpyruvate_Tfrase_sf"/>
</dbReference>
<comment type="similarity">
    <text evidence="2 7">Belongs to the EPSP synthase family.</text>
</comment>
<protein>
    <recommendedName>
        <fullName evidence="7">3-phosphoshikimate 1-carboxyvinyltransferase</fullName>
        <ecNumber evidence="7">2.5.1.19</ecNumber>
    </recommendedName>
    <alternativeName>
        <fullName evidence="7">5-enolpyruvylshikimate-3-phosphate synthase</fullName>
        <shortName evidence="7">EPSP synthase</shortName>
        <shortName evidence="7">EPSPS</shortName>
    </alternativeName>
</protein>
<dbReference type="Pfam" id="PF00275">
    <property type="entry name" value="EPSP_synthase"/>
    <property type="match status" value="1"/>
</dbReference>
<evidence type="ECO:0000256" key="3">
    <source>
        <dbReference type="ARBA" id="ARBA00022605"/>
    </source>
</evidence>
<dbReference type="RefSeq" id="WP_012938951.1">
    <property type="nucleotide sequence ID" value="NZ_CALAKB010000040.1"/>
</dbReference>
<dbReference type="SUPFAM" id="SSF55205">
    <property type="entry name" value="EPT/RTPC-like"/>
    <property type="match status" value="1"/>
</dbReference>